<evidence type="ECO:0000313" key="3">
    <source>
        <dbReference type="WBParaSite" id="nRc.2.0.1.t02879-RA"/>
    </source>
</evidence>
<evidence type="ECO:0000313" key="2">
    <source>
        <dbReference type="Proteomes" id="UP000887565"/>
    </source>
</evidence>
<reference evidence="3" key="1">
    <citation type="submission" date="2022-11" db="UniProtKB">
        <authorList>
            <consortium name="WormBaseParasite"/>
        </authorList>
    </citation>
    <scope>IDENTIFICATION</scope>
</reference>
<protein>
    <submittedName>
        <fullName evidence="3">Uncharacterized protein</fullName>
    </submittedName>
</protein>
<keyword evidence="1" id="KW-0812">Transmembrane</keyword>
<sequence>MAGSGIRGLAEKSILWGIPSSSTSSRRSLRNWPLEPCSILPHFTLTKESRSGRLLKKNRFNKMCIAYVFVYVSFPSFSSSNVFFFAHETTHYKL</sequence>
<organism evidence="2 3">
    <name type="scientific">Romanomermis culicivorax</name>
    <name type="common">Nematode worm</name>
    <dbReference type="NCBI Taxonomy" id="13658"/>
    <lineage>
        <taxon>Eukaryota</taxon>
        <taxon>Metazoa</taxon>
        <taxon>Ecdysozoa</taxon>
        <taxon>Nematoda</taxon>
        <taxon>Enoplea</taxon>
        <taxon>Dorylaimia</taxon>
        <taxon>Mermithida</taxon>
        <taxon>Mermithoidea</taxon>
        <taxon>Mermithidae</taxon>
        <taxon>Romanomermis</taxon>
    </lineage>
</organism>
<keyword evidence="1" id="KW-0472">Membrane</keyword>
<name>A0A915HMH1_ROMCU</name>
<keyword evidence="1" id="KW-1133">Transmembrane helix</keyword>
<evidence type="ECO:0000256" key="1">
    <source>
        <dbReference type="SAM" id="Phobius"/>
    </source>
</evidence>
<keyword evidence="2" id="KW-1185">Reference proteome</keyword>
<accession>A0A915HMH1</accession>
<feature type="transmembrane region" description="Helical" evidence="1">
    <location>
        <begin position="64"/>
        <end position="86"/>
    </location>
</feature>
<dbReference type="AlphaFoldDB" id="A0A915HMH1"/>
<proteinExistence type="predicted"/>
<dbReference type="WBParaSite" id="nRc.2.0.1.t02879-RA">
    <property type="protein sequence ID" value="nRc.2.0.1.t02879-RA"/>
    <property type="gene ID" value="nRc.2.0.1.g02879"/>
</dbReference>
<dbReference type="Proteomes" id="UP000887565">
    <property type="component" value="Unplaced"/>
</dbReference>